<dbReference type="EMBL" id="SACN01000001">
    <property type="protein sequence ID" value="RVT95129.1"/>
    <property type="molecule type" value="Genomic_DNA"/>
</dbReference>
<evidence type="ECO:0000313" key="3">
    <source>
        <dbReference type="Proteomes" id="UP000282971"/>
    </source>
</evidence>
<keyword evidence="1" id="KW-0812">Transmembrane</keyword>
<dbReference type="AlphaFoldDB" id="A0A437MBW5"/>
<dbReference type="Proteomes" id="UP000282971">
    <property type="component" value="Unassembled WGS sequence"/>
</dbReference>
<feature type="transmembrane region" description="Helical" evidence="1">
    <location>
        <begin position="182"/>
        <end position="202"/>
    </location>
</feature>
<accession>A0A437MBW5</accession>
<keyword evidence="1" id="KW-0472">Membrane</keyword>
<organism evidence="2 3">
    <name type="scientific">Sphingomonas crocodyli</name>
    <dbReference type="NCBI Taxonomy" id="1979270"/>
    <lineage>
        <taxon>Bacteria</taxon>
        <taxon>Pseudomonadati</taxon>
        <taxon>Pseudomonadota</taxon>
        <taxon>Alphaproteobacteria</taxon>
        <taxon>Sphingomonadales</taxon>
        <taxon>Sphingomonadaceae</taxon>
        <taxon>Sphingomonas</taxon>
    </lineage>
</organism>
<dbReference type="OrthoDB" id="648493at2"/>
<name>A0A437MBW5_9SPHN</name>
<protein>
    <submittedName>
        <fullName evidence="2">Uncharacterized protein</fullName>
    </submittedName>
</protein>
<feature type="transmembrane region" description="Helical" evidence="1">
    <location>
        <begin position="127"/>
        <end position="144"/>
    </location>
</feature>
<feature type="transmembrane region" description="Helical" evidence="1">
    <location>
        <begin position="59"/>
        <end position="82"/>
    </location>
</feature>
<sequence length="239" mass="26109">MAGIIVLGFSMQWALGRSTFMAPWTVHAHALIFFGWTALYVTQSFLAGHPTAIALHRRLGWIALIWVPLMVAAGIAVTIMMVQRGHAPFFFTPLYFLIMNPMTILAFAGLTGAAIVMRRRTQWHRRLMFCGMTILLGPAFGRLLPMPFLIPAAGWAVFAAIIIFPLIGIRRDLRVDGRVHPGWWWGAGTIVAMQIAIDLIVLSPAGPAFYRVVTAGTPGGVLPPSAYPPPPMGPIVTGR</sequence>
<keyword evidence="1" id="KW-1133">Transmembrane helix</keyword>
<proteinExistence type="predicted"/>
<evidence type="ECO:0000256" key="1">
    <source>
        <dbReference type="SAM" id="Phobius"/>
    </source>
</evidence>
<keyword evidence="3" id="KW-1185">Reference proteome</keyword>
<feature type="transmembrane region" description="Helical" evidence="1">
    <location>
        <begin position="150"/>
        <end position="170"/>
    </location>
</feature>
<evidence type="ECO:0000313" key="2">
    <source>
        <dbReference type="EMBL" id="RVT95129.1"/>
    </source>
</evidence>
<feature type="transmembrane region" description="Helical" evidence="1">
    <location>
        <begin position="94"/>
        <end position="115"/>
    </location>
</feature>
<reference evidence="2 3" key="1">
    <citation type="submission" date="2019-01" db="EMBL/GenBank/DDBJ databases">
        <authorList>
            <person name="Chen W.-M."/>
        </authorList>
    </citation>
    <scope>NUCLEOTIDE SEQUENCE [LARGE SCALE GENOMIC DNA]</scope>
    <source>
        <strain evidence="2 3">CCP-7</strain>
    </source>
</reference>
<feature type="transmembrane region" description="Helical" evidence="1">
    <location>
        <begin position="26"/>
        <end position="47"/>
    </location>
</feature>
<comment type="caution">
    <text evidence="2">The sequence shown here is derived from an EMBL/GenBank/DDBJ whole genome shotgun (WGS) entry which is preliminary data.</text>
</comment>
<gene>
    <name evidence="2" type="ORF">EOD43_09605</name>
</gene>